<protein>
    <submittedName>
        <fullName evidence="2">DUF58 domain-containing protein</fullName>
    </submittedName>
</protein>
<keyword evidence="3" id="KW-1185">Reference proteome</keyword>
<comment type="caution">
    <text evidence="2">The sequence shown here is derived from an EMBL/GenBank/DDBJ whole genome shotgun (WGS) entry which is preliminary data.</text>
</comment>
<name>A0A8J3DD01_9BACT</name>
<dbReference type="InterPro" id="IPR002881">
    <property type="entry name" value="DUF58"/>
</dbReference>
<dbReference type="InterPro" id="IPR036465">
    <property type="entry name" value="vWFA_dom_sf"/>
</dbReference>
<dbReference type="Pfam" id="PF01882">
    <property type="entry name" value="DUF58"/>
    <property type="match status" value="1"/>
</dbReference>
<dbReference type="AlphaFoldDB" id="A0A8J3DD01"/>
<sequence>MPTPREILRKVRQIEIRTNRLVTDALTGAYHSVFKGQGMDFEEVREYAPGDDVRAIDWNVTAKMDRPFIKKFREERELTIVLLVDLSASGAFGSEDESKRELAAEIASVLAFSATKNNDKVGLMLFTDEVEQYIPPRKGRQHVLRVIREILFHEPQHTGTNVVMALDTVNRMIKRKAIVFLLTDFLQGPDGRLPAPNEHNGDALFRALALTNRRHDLTTILLSDPREVQLPNVGLIALEDAETGQLVEIDTGSSKVRSLYAKQNRERLDGLHKGLRQAGVGALPVCTGEPYINNLRRYFEARSQRRH</sequence>
<dbReference type="Gene3D" id="3.40.50.410">
    <property type="entry name" value="von Willebrand factor, type A domain"/>
    <property type="match status" value="1"/>
</dbReference>
<evidence type="ECO:0000313" key="3">
    <source>
        <dbReference type="Proteomes" id="UP000642829"/>
    </source>
</evidence>
<organism evidence="2 3">
    <name type="scientific">Cerasicoccus arenae</name>
    <dbReference type="NCBI Taxonomy" id="424488"/>
    <lineage>
        <taxon>Bacteria</taxon>
        <taxon>Pseudomonadati</taxon>
        <taxon>Verrucomicrobiota</taxon>
        <taxon>Opitutia</taxon>
        <taxon>Puniceicoccales</taxon>
        <taxon>Cerasicoccaceae</taxon>
        <taxon>Cerasicoccus</taxon>
    </lineage>
</organism>
<dbReference type="Proteomes" id="UP000642829">
    <property type="component" value="Unassembled WGS sequence"/>
</dbReference>
<dbReference type="SUPFAM" id="SSF53300">
    <property type="entry name" value="vWA-like"/>
    <property type="match status" value="1"/>
</dbReference>
<dbReference type="PROSITE" id="PS50234">
    <property type="entry name" value="VWFA"/>
    <property type="match status" value="1"/>
</dbReference>
<feature type="domain" description="VWFA" evidence="1">
    <location>
        <begin position="79"/>
        <end position="275"/>
    </location>
</feature>
<dbReference type="PANTHER" id="PTHR33608">
    <property type="entry name" value="BLL2464 PROTEIN"/>
    <property type="match status" value="1"/>
</dbReference>
<gene>
    <name evidence="2" type="ORF">GCM10007047_22670</name>
</gene>
<evidence type="ECO:0000313" key="2">
    <source>
        <dbReference type="EMBL" id="GHC05150.1"/>
    </source>
</evidence>
<evidence type="ECO:0000259" key="1">
    <source>
        <dbReference type="PROSITE" id="PS50234"/>
    </source>
</evidence>
<dbReference type="InterPro" id="IPR002035">
    <property type="entry name" value="VWF_A"/>
</dbReference>
<dbReference type="RefSeq" id="WP_189515195.1">
    <property type="nucleotide sequence ID" value="NZ_BMXG01000013.1"/>
</dbReference>
<proteinExistence type="predicted"/>
<reference evidence="2" key="1">
    <citation type="journal article" date="2014" name="Int. J. Syst. Evol. Microbiol.">
        <title>Complete genome sequence of Corynebacterium casei LMG S-19264T (=DSM 44701T), isolated from a smear-ripened cheese.</title>
        <authorList>
            <consortium name="US DOE Joint Genome Institute (JGI-PGF)"/>
            <person name="Walter F."/>
            <person name="Albersmeier A."/>
            <person name="Kalinowski J."/>
            <person name="Ruckert C."/>
        </authorList>
    </citation>
    <scope>NUCLEOTIDE SEQUENCE</scope>
    <source>
        <strain evidence="2">KCTC 12870</strain>
    </source>
</reference>
<accession>A0A8J3DD01</accession>
<dbReference type="EMBL" id="BMXG01000013">
    <property type="protein sequence ID" value="GHC05150.1"/>
    <property type="molecule type" value="Genomic_DNA"/>
</dbReference>
<reference evidence="2" key="2">
    <citation type="submission" date="2020-09" db="EMBL/GenBank/DDBJ databases">
        <authorList>
            <person name="Sun Q."/>
            <person name="Kim S."/>
        </authorList>
    </citation>
    <scope>NUCLEOTIDE SEQUENCE</scope>
    <source>
        <strain evidence="2">KCTC 12870</strain>
    </source>
</reference>
<dbReference type="PANTHER" id="PTHR33608:SF6">
    <property type="entry name" value="BLL2464 PROTEIN"/>
    <property type="match status" value="1"/>
</dbReference>